<reference evidence="1 2" key="1">
    <citation type="submission" date="2017-11" db="EMBL/GenBank/DDBJ databases">
        <title>Isolation and Characterization of Family Methanocellaceae Species from Potential Methane Hydrate Area Offshore Southwestern Taiwan.</title>
        <authorList>
            <person name="Zhang W.-L."/>
            <person name="Chen W.-C."/>
            <person name="Lai M.-C."/>
            <person name="Chen S.-C."/>
        </authorList>
    </citation>
    <scope>NUCLEOTIDE SEQUENCE [LARGE SCALE GENOMIC DNA]</scope>
    <source>
        <strain evidence="1 2">CWC-04</strain>
    </source>
</reference>
<name>A0AAP2RFW8_9EURY</name>
<accession>A0AAP2RFW8</accession>
<proteinExistence type="predicted"/>
<organism evidence="1 2">
    <name type="scientific">Methanooceanicella nereidis</name>
    <dbReference type="NCBI Taxonomy" id="2052831"/>
    <lineage>
        <taxon>Archaea</taxon>
        <taxon>Methanobacteriati</taxon>
        <taxon>Methanobacteriota</taxon>
        <taxon>Stenosarchaea group</taxon>
        <taxon>Methanomicrobia</taxon>
        <taxon>Methanocellales</taxon>
        <taxon>Methanocellaceae</taxon>
        <taxon>Methanooceanicella</taxon>
    </lineage>
</organism>
<evidence type="ECO:0000313" key="2">
    <source>
        <dbReference type="Proteomes" id="UP001320159"/>
    </source>
</evidence>
<protein>
    <submittedName>
        <fullName evidence="1">Uncharacterized protein</fullName>
    </submittedName>
</protein>
<sequence>MTSMASSRSNRFMSNPVCSVVVGSGVGVGVASGVGSGVGVGTTVGSGVGTIVGSGVGVPYTSQT</sequence>
<gene>
    <name evidence="1" type="ORF">CUJ83_10150</name>
</gene>
<comment type="caution">
    <text evidence="1">The sequence shown here is derived from an EMBL/GenBank/DDBJ whole genome shotgun (WGS) entry which is preliminary data.</text>
</comment>
<keyword evidence="2" id="KW-1185">Reference proteome</keyword>
<evidence type="ECO:0000313" key="1">
    <source>
        <dbReference type="EMBL" id="MCD1295360.1"/>
    </source>
</evidence>
<dbReference type="Proteomes" id="UP001320159">
    <property type="component" value="Unassembled WGS sequence"/>
</dbReference>
<dbReference type="AlphaFoldDB" id="A0AAP2RFW8"/>
<dbReference type="EMBL" id="PGCK01000008">
    <property type="protein sequence ID" value="MCD1295360.1"/>
    <property type="molecule type" value="Genomic_DNA"/>
</dbReference>